<dbReference type="PANTHER" id="PTHR46832:SF1">
    <property type="entry name" value="5'-METHYLTHIOADENOSINE_S-ADENOSYLHOMOCYSTEINE NUCLEOSIDASE"/>
    <property type="match status" value="1"/>
</dbReference>
<dbReference type="AlphaFoldDB" id="A0A2Y9ATF5"/>
<dbReference type="OrthoDB" id="3734512at2"/>
<evidence type="ECO:0000256" key="2">
    <source>
        <dbReference type="ARBA" id="ARBA00011974"/>
    </source>
</evidence>
<dbReference type="InterPro" id="IPR010049">
    <property type="entry name" value="MTA_SAH_Nsdase"/>
</dbReference>
<dbReference type="Pfam" id="PF01048">
    <property type="entry name" value="PNP_UDP_1"/>
    <property type="match status" value="1"/>
</dbReference>
<evidence type="ECO:0000256" key="4">
    <source>
        <dbReference type="ARBA" id="ARBA00022801"/>
    </source>
</evidence>
<evidence type="ECO:0000259" key="6">
    <source>
        <dbReference type="Pfam" id="PF01048"/>
    </source>
</evidence>
<dbReference type="PANTHER" id="PTHR46832">
    <property type="entry name" value="5'-METHYLTHIOADENOSINE/S-ADENOSYLHOMOCYSTEINE NUCLEOSIDASE"/>
    <property type="match status" value="1"/>
</dbReference>
<dbReference type="InterPro" id="IPR035994">
    <property type="entry name" value="Nucleoside_phosphorylase_sf"/>
</dbReference>
<keyword evidence="4" id="KW-0378">Hydrolase</keyword>
<keyword evidence="5" id="KW-0486">Methionine biosynthesis</keyword>
<evidence type="ECO:0000313" key="7">
    <source>
        <dbReference type="EMBL" id="SSA45529.1"/>
    </source>
</evidence>
<dbReference type="CDD" id="cd09008">
    <property type="entry name" value="MTAN"/>
    <property type="match status" value="1"/>
</dbReference>
<dbReference type="InterPro" id="IPR000845">
    <property type="entry name" value="Nucleoside_phosphorylase_d"/>
</dbReference>
<evidence type="ECO:0000256" key="5">
    <source>
        <dbReference type="ARBA" id="ARBA00023167"/>
    </source>
</evidence>
<dbReference type="GO" id="GO:0009164">
    <property type="term" value="P:nucleoside catabolic process"/>
    <property type="evidence" value="ECO:0007669"/>
    <property type="project" value="InterPro"/>
</dbReference>
<dbReference type="GO" id="GO:0008782">
    <property type="term" value="F:adenosylhomocysteine nucleosidase activity"/>
    <property type="evidence" value="ECO:0007669"/>
    <property type="project" value="UniProtKB-EC"/>
</dbReference>
<evidence type="ECO:0000313" key="8">
    <source>
        <dbReference type="Proteomes" id="UP000250222"/>
    </source>
</evidence>
<dbReference type="RefSeq" id="WP_110853408.1">
    <property type="nucleotide sequence ID" value="NZ_QKLZ01000014.1"/>
</dbReference>
<dbReference type="EC" id="3.2.2.9" evidence="2"/>
<comment type="pathway">
    <text evidence="1">Amino-acid biosynthesis; L-methionine biosynthesis via salvage pathway; S-methyl-5-thio-alpha-D-ribose 1-phosphate from S-methyl-5'-thioadenosine (hydrolase route): step 1/2.</text>
</comment>
<dbReference type="GO" id="GO:0019509">
    <property type="term" value="P:L-methionine salvage from methylthioadenosine"/>
    <property type="evidence" value="ECO:0007669"/>
    <property type="project" value="UniProtKB-UniPathway"/>
</dbReference>
<name>A0A2Y9ATF5_9MICO</name>
<proteinExistence type="predicted"/>
<reference evidence="7 8" key="1">
    <citation type="submission" date="2016-10" db="EMBL/GenBank/DDBJ databases">
        <authorList>
            <person name="Cai Z."/>
        </authorList>
    </citation>
    <scope>NUCLEOTIDE SEQUENCE [LARGE SCALE GENOMIC DNA]</scope>
    <source>
        <strain evidence="7 8">CGMCC 1.10826</strain>
    </source>
</reference>
<organism evidence="7 8">
    <name type="scientific">Georgenia satyanarayanai</name>
    <dbReference type="NCBI Taxonomy" id="860221"/>
    <lineage>
        <taxon>Bacteria</taxon>
        <taxon>Bacillati</taxon>
        <taxon>Actinomycetota</taxon>
        <taxon>Actinomycetes</taxon>
        <taxon>Micrococcales</taxon>
        <taxon>Bogoriellaceae</taxon>
        <taxon>Georgenia</taxon>
    </lineage>
</organism>
<sequence>MSELFGVPVAPGAPLTAPLATVDAVVVAAMDEEIAPYEQRAEHLAHQRHVGMARSVIATIGGRQLLLIRSGIGGVNAATATALAVHAVRTPLVVSTGSAGGLADGVRVGDVVVGDEHSYAGADATAFGYALGQMPGMPATYPAVDTLVDRARNRPGVLVGAMISGDSFVDGRTVEAHRATFPRALTADMETCAIAQVCYSFGIPYLAVRGVSDLCGPTAGDDFGLAVDDVAALAADVVLDLLDVPAPVLNG</sequence>
<dbReference type="GO" id="GO:0019284">
    <property type="term" value="P:L-methionine salvage from S-adenosylmethionine"/>
    <property type="evidence" value="ECO:0007669"/>
    <property type="project" value="TreeGrafter"/>
</dbReference>
<dbReference type="Proteomes" id="UP000250222">
    <property type="component" value="Unassembled WGS sequence"/>
</dbReference>
<dbReference type="GO" id="GO:0008930">
    <property type="term" value="F:methylthioadenosine nucleosidase activity"/>
    <property type="evidence" value="ECO:0007669"/>
    <property type="project" value="InterPro"/>
</dbReference>
<dbReference type="GO" id="GO:0005829">
    <property type="term" value="C:cytosol"/>
    <property type="evidence" value="ECO:0007669"/>
    <property type="project" value="TreeGrafter"/>
</dbReference>
<gene>
    <name evidence="7" type="ORF">SAMN05216184_11454</name>
</gene>
<keyword evidence="8" id="KW-1185">Reference proteome</keyword>
<accession>A0A2Y9ATF5</accession>
<dbReference type="NCBIfam" id="TIGR01704">
    <property type="entry name" value="MTA_SAH-Nsdase"/>
    <property type="match status" value="1"/>
</dbReference>
<protein>
    <recommendedName>
        <fullName evidence="2">adenosylhomocysteine nucleosidase</fullName>
        <ecNumber evidence="2">3.2.2.9</ecNumber>
    </recommendedName>
</protein>
<feature type="domain" description="Nucleoside phosphorylase" evidence="6">
    <location>
        <begin position="24"/>
        <end position="242"/>
    </location>
</feature>
<dbReference type="Gene3D" id="3.40.50.1580">
    <property type="entry name" value="Nucleoside phosphorylase domain"/>
    <property type="match status" value="1"/>
</dbReference>
<keyword evidence="3" id="KW-0028">Amino-acid biosynthesis</keyword>
<evidence type="ECO:0000256" key="1">
    <source>
        <dbReference type="ARBA" id="ARBA00004945"/>
    </source>
</evidence>
<dbReference type="UniPathway" id="UPA00904">
    <property type="reaction ID" value="UER00871"/>
</dbReference>
<dbReference type="EMBL" id="UETB01000014">
    <property type="protein sequence ID" value="SSA45529.1"/>
    <property type="molecule type" value="Genomic_DNA"/>
</dbReference>
<evidence type="ECO:0000256" key="3">
    <source>
        <dbReference type="ARBA" id="ARBA00022605"/>
    </source>
</evidence>
<dbReference type="SUPFAM" id="SSF53167">
    <property type="entry name" value="Purine and uridine phosphorylases"/>
    <property type="match status" value="1"/>
</dbReference>